<feature type="transmembrane region" description="Helical" evidence="7">
    <location>
        <begin position="63"/>
        <end position="89"/>
    </location>
</feature>
<evidence type="ECO:0000256" key="3">
    <source>
        <dbReference type="ARBA" id="ARBA00022475"/>
    </source>
</evidence>
<dbReference type="PANTHER" id="PTHR43005">
    <property type="entry name" value="BLR7065 PROTEIN"/>
    <property type="match status" value="1"/>
</dbReference>
<keyword evidence="4 7" id="KW-0812">Transmembrane</keyword>
<dbReference type="InterPro" id="IPR035906">
    <property type="entry name" value="MetI-like_sf"/>
</dbReference>
<evidence type="ECO:0000256" key="4">
    <source>
        <dbReference type="ARBA" id="ARBA00022692"/>
    </source>
</evidence>
<dbReference type="GO" id="GO:0005886">
    <property type="term" value="C:plasma membrane"/>
    <property type="evidence" value="ECO:0007669"/>
    <property type="project" value="UniProtKB-SubCell"/>
</dbReference>
<evidence type="ECO:0000256" key="1">
    <source>
        <dbReference type="ARBA" id="ARBA00004651"/>
    </source>
</evidence>
<dbReference type="RefSeq" id="WP_227308028.1">
    <property type="nucleotide sequence ID" value="NZ_JAESVA010000004.1"/>
</dbReference>
<keyword evidence="10" id="KW-1185">Reference proteome</keyword>
<feature type="domain" description="ABC transmembrane type-1" evidence="8">
    <location>
        <begin position="64"/>
        <end position="280"/>
    </location>
</feature>
<feature type="transmembrane region" description="Helical" evidence="7">
    <location>
        <begin position="200"/>
        <end position="219"/>
    </location>
</feature>
<evidence type="ECO:0000256" key="5">
    <source>
        <dbReference type="ARBA" id="ARBA00022989"/>
    </source>
</evidence>
<protein>
    <submittedName>
        <fullName evidence="9">Sugar ABC transporter permease</fullName>
    </submittedName>
</protein>
<evidence type="ECO:0000313" key="10">
    <source>
        <dbReference type="Proteomes" id="UP000721844"/>
    </source>
</evidence>
<keyword evidence="2 7" id="KW-0813">Transport</keyword>
<evidence type="ECO:0000256" key="6">
    <source>
        <dbReference type="ARBA" id="ARBA00023136"/>
    </source>
</evidence>
<dbReference type="PROSITE" id="PS50928">
    <property type="entry name" value="ABC_TM1"/>
    <property type="match status" value="1"/>
</dbReference>
<proteinExistence type="inferred from homology"/>
<evidence type="ECO:0000256" key="7">
    <source>
        <dbReference type="RuleBase" id="RU363032"/>
    </source>
</evidence>
<dbReference type="AlphaFoldDB" id="A0A964E4K3"/>
<accession>A0A964E4K3</accession>
<name>A0A964E4K3_9PROT</name>
<dbReference type="SUPFAM" id="SSF161098">
    <property type="entry name" value="MetI-like"/>
    <property type="match status" value="1"/>
</dbReference>
<organism evidence="9 10">
    <name type="scientific">Acidisoma cellulosilyticum</name>
    <dbReference type="NCBI Taxonomy" id="2802395"/>
    <lineage>
        <taxon>Bacteria</taxon>
        <taxon>Pseudomonadati</taxon>
        <taxon>Pseudomonadota</taxon>
        <taxon>Alphaproteobacteria</taxon>
        <taxon>Acetobacterales</taxon>
        <taxon>Acidocellaceae</taxon>
        <taxon>Acidisoma</taxon>
    </lineage>
</organism>
<dbReference type="GO" id="GO:0055085">
    <property type="term" value="P:transmembrane transport"/>
    <property type="evidence" value="ECO:0007669"/>
    <property type="project" value="InterPro"/>
</dbReference>
<evidence type="ECO:0000259" key="8">
    <source>
        <dbReference type="PROSITE" id="PS50928"/>
    </source>
</evidence>
<keyword evidence="3" id="KW-1003">Cell membrane</keyword>
<comment type="similarity">
    <text evidence="7">Belongs to the binding-protein-dependent transport system permease family.</text>
</comment>
<feature type="transmembrane region" description="Helical" evidence="7">
    <location>
        <begin position="101"/>
        <end position="121"/>
    </location>
</feature>
<dbReference type="CDD" id="cd06261">
    <property type="entry name" value="TM_PBP2"/>
    <property type="match status" value="1"/>
</dbReference>
<evidence type="ECO:0000313" key="9">
    <source>
        <dbReference type="EMBL" id="MCB8881357.1"/>
    </source>
</evidence>
<dbReference type="Pfam" id="PF00528">
    <property type="entry name" value="BPD_transp_1"/>
    <property type="match status" value="1"/>
</dbReference>
<gene>
    <name evidence="9" type="ORF">ACELLULO517_14000</name>
</gene>
<evidence type="ECO:0000256" key="2">
    <source>
        <dbReference type="ARBA" id="ARBA00022448"/>
    </source>
</evidence>
<keyword evidence="5 7" id="KW-1133">Transmembrane helix</keyword>
<sequence>MLGRRSLFLLLPLFAGLAAVIGWPLLQTVWLSFTDAQLGDATGNFVGLANYAHAFRSHGFRHALGVTITFSLSTVAIEMVLGLLVGLLLDLPLRGRGILRAILIIPWALPTVINAMAWRVIYNPDFGALNALLTQTHIIGAYRSWLGDPGLALASIAGADIWKTFPFVALVTLAGLQNVPRELKEAAYIDGAGPWMRFKTVILPAIATPLMIAAVLRIIDTIKVFDIIWVMTRGGPANATKSLSIMVYEQAFSFGNAGYGAAIALLSVAISVVLIGGYMRATRAQTASA</sequence>
<feature type="transmembrane region" description="Helical" evidence="7">
    <location>
        <begin position="257"/>
        <end position="279"/>
    </location>
</feature>
<comment type="caution">
    <text evidence="9">The sequence shown here is derived from an EMBL/GenBank/DDBJ whole genome shotgun (WGS) entry which is preliminary data.</text>
</comment>
<comment type="subcellular location">
    <subcellularLocation>
        <location evidence="1 7">Cell membrane</location>
        <topology evidence="1 7">Multi-pass membrane protein</topology>
    </subcellularLocation>
</comment>
<dbReference type="PANTHER" id="PTHR43005:SF1">
    <property type="entry name" value="SPERMIDINE_PUTRESCINE TRANSPORT SYSTEM PERMEASE PROTEIN"/>
    <property type="match status" value="1"/>
</dbReference>
<reference evidence="9 10" key="1">
    <citation type="journal article" date="2021" name="Microorganisms">
        <title>Acidisoma silvae sp. nov. and Acidisomacellulosilytica sp. nov., Two Acidophilic Bacteria Isolated from Decaying Wood, Hydrolyzing Cellulose and Producing Poly-3-hydroxybutyrate.</title>
        <authorList>
            <person name="Mieszkin S."/>
            <person name="Pouder E."/>
            <person name="Uroz S."/>
            <person name="Simon-Colin C."/>
            <person name="Alain K."/>
        </authorList>
    </citation>
    <scope>NUCLEOTIDE SEQUENCE [LARGE SCALE GENOMIC DNA]</scope>
    <source>
        <strain evidence="9 10">HW T5.17</strain>
    </source>
</reference>
<dbReference type="Proteomes" id="UP000721844">
    <property type="component" value="Unassembled WGS sequence"/>
</dbReference>
<dbReference type="InterPro" id="IPR000515">
    <property type="entry name" value="MetI-like"/>
</dbReference>
<dbReference type="Gene3D" id="1.10.3720.10">
    <property type="entry name" value="MetI-like"/>
    <property type="match status" value="1"/>
</dbReference>
<dbReference type="EMBL" id="JAESVA010000004">
    <property type="protein sequence ID" value="MCB8881357.1"/>
    <property type="molecule type" value="Genomic_DNA"/>
</dbReference>
<keyword evidence="6 7" id="KW-0472">Membrane</keyword>
<feature type="transmembrane region" description="Helical" evidence="7">
    <location>
        <begin position="161"/>
        <end position="179"/>
    </location>
</feature>